<dbReference type="RefSeq" id="WP_275634225.1">
    <property type="nucleotide sequence ID" value="NZ_JARGYD010000008.1"/>
</dbReference>
<feature type="domain" description="General stress protein FMN-binding split barrel" evidence="1">
    <location>
        <begin position="11"/>
        <end position="154"/>
    </location>
</feature>
<dbReference type="InterPro" id="IPR012349">
    <property type="entry name" value="Split_barrel_FMN-bd"/>
</dbReference>
<dbReference type="InterPro" id="IPR038725">
    <property type="entry name" value="YdaG_split_barrel_FMN-bd"/>
</dbReference>
<name>A0ABV7GTQ2_9RHOB</name>
<dbReference type="PANTHER" id="PTHR34818">
    <property type="entry name" value="PROTEIN BLI-3"/>
    <property type="match status" value="1"/>
</dbReference>
<comment type="caution">
    <text evidence="2">The sequence shown here is derived from an EMBL/GenBank/DDBJ whole genome shotgun (WGS) entry which is preliminary data.</text>
</comment>
<keyword evidence="3" id="KW-1185">Reference proteome</keyword>
<gene>
    <name evidence="2" type="ORF">ACFOGP_20045</name>
</gene>
<evidence type="ECO:0000259" key="1">
    <source>
        <dbReference type="Pfam" id="PF16242"/>
    </source>
</evidence>
<dbReference type="Pfam" id="PF16242">
    <property type="entry name" value="Pyrid_ox_like"/>
    <property type="match status" value="1"/>
</dbReference>
<accession>A0ABV7GTQ2</accession>
<dbReference type="InterPro" id="IPR052917">
    <property type="entry name" value="Stress-Dev_Protein"/>
</dbReference>
<proteinExistence type="predicted"/>
<organism evidence="2 3">
    <name type="scientific">Psychromarinibacter halotolerans</name>
    <dbReference type="NCBI Taxonomy" id="1775175"/>
    <lineage>
        <taxon>Bacteria</taxon>
        <taxon>Pseudomonadati</taxon>
        <taxon>Pseudomonadota</taxon>
        <taxon>Alphaproteobacteria</taxon>
        <taxon>Rhodobacterales</taxon>
        <taxon>Paracoccaceae</taxon>
        <taxon>Psychromarinibacter</taxon>
    </lineage>
</organism>
<evidence type="ECO:0000313" key="2">
    <source>
        <dbReference type="EMBL" id="MFC3145024.1"/>
    </source>
</evidence>
<dbReference type="SUPFAM" id="SSF50475">
    <property type="entry name" value="FMN-binding split barrel"/>
    <property type="match status" value="1"/>
</dbReference>
<dbReference type="EMBL" id="JBHRTB010000010">
    <property type="protein sequence ID" value="MFC3145024.1"/>
    <property type="molecule type" value="Genomic_DNA"/>
</dbReference>
<dbReference type="Gene3D" id="2.30.110.10">
    <property type="entry name" value="Electron Transport, Fmn-binding Protein, Chain A"/>
    <property type="match status" value="1"/>
</dbReference>
<dbReference type="PANTHER" id="PTHR34818:SF1">
    <property type="entry name" value="PROTEIN BLI-3"/>
    <property type="match status" value="1"/>
</dbReference>
<protein>
    <submittedName>
        <fullName evidence="2">Pyridoxamine 5'-phosphate oxidase family protein</fullName>
    </submittedName>
</protein>
<reference evidence="3" key="1">
    <citation type="journal article" date="2019" name="Int. J. Syst. Evol. Microbiol.">
        <title>The Global Catalogue of Microorganisms (GCM) 10K type strain sequencing project: providing services to taxonomists for standard genome sequencing and annotation.</title>
        <authorList>
            <consortium name="The Broad Institute Genomics Platform"/>
            <consortium name="The Broad Institute Genome Sequencing Center for Infectious Disease"/>
            <person name="Wu L."/>
            <person name="Ma J."/>
        </authorList>
    </citation>
    <scope>NUCLEOTIDE SEQUENCE [LARGE SCALE GENOMIC DNA]</scope>
    <source>
        <strain evidence="3">KCTC 52366</strain>
    </source>
</reference>
<dbReference type="Proteomes" id="UP001595632">
    <property type="component" value="Unassembled WGS sequence"/>
</dbReference>
<sequence>MADIKRTQDDATGQLFDELDRVRAGMLGIRGADDHMQPMSHFADRDARALYFITASDTDLVKAIGNGADARFALTGKDHDFYAGLQGPIRVSNDSAKLDELWSNIAAAWFEGGRDDPRVTLLEMPIAEAAVWSSTGNPVSFAWEIARSNMNEEHTPDVGVHKVIDFRRAA</sequence>
<evidence type="ECO:0000313" key="3">
    <source>
        <dbReference type="Proteomes" id="UP001595632"/>
    </source>
</evidence>